<keyword evidence="2" id="KW-1185">Reference proteome</keyword>
<dbReference type="Proteomes" id="UP000281553">
    <property type="component" value="Unassembled WGS sequence"/>
</dbReference>
<evidence type="ECO:0000313" key="1">
    <source>
        <dbReference type="EMBL" id="VDK40816.1"/>
    </source>
</evidence>
<gene>
    <name evidence="1" type="ORF">DILT_LOCUS1176</name>
</gene>
<proteinExistence type="predicted"/>
<evidence type="ECO:0000313" key="2">
    <source>
        <dbReference type="Proteomes" id="UP000281553"/>
    </source>
</evidence>
<protein>
    <submittedName>
        <fullName evidence="1">Uncharacterized protein</fullName>
    </submittedName>
</protein>
<dbReference type="EMBL" id="UYRU01007121">
    <property type="protein sequence ID" value="VDK40816.1"/>
    <property type="molecule type" value="Genomic_DNA"/>
</dbReference>
<name>A0A3P6PLK1_DIBLA</name>
<accession>A0A3P6PLK1</accession>
<reference evidence="1 2" key="1">
    <citation type="submission" date="2018-11" db="EMBL/GenBank/DDBJ databases">
        <authorList>
            <consortium name="Pathogen Informatics"/>
        </authorList>
    </citation>
    <scope>NUCLEOTIDE SEQUENCE [LARGE SCALE GENOMIC DNA]</scope>
</reference>
<dbReference type="AlphaFoldDB" id="A0A3P6PLK1"/>
<dbReference type="OrthoDB" id="6782675at2759"/>
<sequence>MATVESILKNSQEPDDTKHLIRPQVMSLILTHKSRVSISRADQDAIKTLNAGRSIVVLPANKRRSTVVLDKAEYLRRAKVLLGDPNAYRQCDRDAMKKLVTQLNTALVGLQNNGAISKIERLNIKPSV</sequence>
<organism evidence="1 2">
    <name type="scientific">Dibothriocephalus latus</name>
    <name type="common">Fish tapeworm</name>
    <name type="synonym">Diphyllobothrium latum</name>
    <dbReference type="NCBI Taxonomy" id="60516"/>
    <lineage>
        <taxon>Eukaryota</taxon>
        <taxon>Metazoa</taxon>
        <taxon>Spiralia</taxon>
        <taxon>Lophotrochozoa</taxon>
        <taxon>Platyhelminthes</taxon>
        <taxon>Cestoda</taxon>
        <taxon>Eucestoda</taxon>
        <taxon>Diphyllobothriidea</taxon>
        <taxon>Diphyllobothriidae</taxon>
        <taxon>Dibothriocephalus</taxon>
    </lineage>
</organism>